<dbReference type="NCBIfam" id="NF033679">
    <property type="entry name" value="DNRLRE_dom"/>
    <property type="match status" value="1"/>
</dbReference>
<dbReference type="GO" id="GO:0005576">
    <property type="term" value="C:extracellular region"/>
    <property type="evidence" value="ECO:0007669"/>
    <property type="project" value="UniProtKB-SubCell"/>
</dbReference>
<dbReference type="SUPFAM" id="SSF49899">
    <property type="entry name" value="Concanavalin A-like lectins/glucanases"/>
    <property type="match status" value="1"/>
</dbReference>
<organism evidence="5 6">
    <name type="scientific">Bacillus thuringiensis</name>
    <dbReference type="NCBI Taxonomy" id="1428"/>
    <lineage>
        <taxon>Bacteria</taxon>
        <taxon>Bacillati</taxon>
        <taxon>Bacillota</taxon>
        <taxon>Bacilli</taxon>
        <taxon>Bacillales</taxon>
        <taxon>Bacillaceae</taxon>
        <taxon>Bacillus</taxon>
        <taxon>Bacillus cereus group</taxon>
    </lineage>
</organism>
<name>A0AAW9GFG2_BACTU</name>
<sequence length="1458" mass="164248">MGLDVIRMAYPLKGLTLHLHSALANQGYSQGVNTIPVNSWFDLARKGHNGSLISFNFSQDKTWTGMNILTDPYSLYFNGLNNHVVIPNHLELLPKDSGFTFETWVKPVKSGYVASYGAGSERGFSLYFDLDTREIRVQIMTETKKMSFVFAEVNVKTWQHVTLLYDGERLWGMINAAPQGFSLPVLGEYVNTTAPLVLGKLSTANNSYFEGNIATFRIYQRALSWDEVTNSYNAGFLITDNKSELSSKGLVLWRDEIEATLNVSMMSRATAKYETVKVDSQNIKGFIDIMKPEDMISSIIINPSISIAANYEIDKFGENDLVATISVTHFQKDLRCILNINPISYMRSEYNMEGYGSTDLKSEIRVCTHNNLFSNISINPYAKLVGHYEIDEQYISSLLSEVNVLTYPAHLKSNIIVNMKEIHLSAKYETDKASYHDFKGAISVTYFKDLPSNIGVNINVDRLVRATYFTEPSYYSDLYSEIFVMGTNNLESSIHISTNSYLRATYGIDGITIRDFPANLTVRAVQELLSTINVTTRSSMRAQYGMSGIIIDDLVSKITITSLSELDGTLTVAVKGIMSASYEISPIFIADLPMDLGIKEWNELYGDMFINLKNSMMATYEIAPIYFEWLSSELSIRVTENLQCKLFVSKPFVLRASYGMMERPKFNMKLYPNKDAFVREFFPKLNYGSETQMYIGRTGSPFPEKYRSLVGFDISTIPTVNTEIGKAILRLYYDGRGQGSQSVQVIESNSQWNETGVTWANQPQAVIDGFSVTRVIGGAAGYVEFDVTQLVKQWHIYEKPNLGFLVRAVEESENLSRGFYTKEAIERRPELEVTYYDMQIYSDDHAYISAEITIIQNKVKDLIGNILVRDNKGFGNLSSSLHVHQPRELESRIWINHPQIIGSIVSRQKDFSEILAKIAIKTIGASDLDGYIRANEIEKRSSIYVLYRNDLSTNITARVWGNPIVNGGQIASTMSITENNKVSSVYVLYRDDLISNFDIRVWSNDTDLQNNLLMEFEITRSFELPGSLDVKERVELDSTIGIRIEECTDQHSELYVKYRVDLEGYGNIGNPNLKTYINVWEKSLLNGHVIARQNNEKNLPATIHIPLGGWEEIPSSINLRMMYDVPGIVTVNSGNLQSFITIPINAQKNLVSMLNARVRRSSDLDSIFEINSGNFYSELTVRAIGHIDFRGYVRVKQNTEDRLPIKGYVRPWVNLFSSITASKPRYRDLASSIRIRQTGAVILENSIVVRVWGDSWLDGGQLDGTIAIRICDNQNQESSISIRRSAEIGLNGFIQAKQVSDLPSKIAARQIALADLACEIACYDHFNLFGNATVRVWGDSQTDGGLLNGEITVRQSSNSNLVGLVEVFEHYSVNSTVIIRQSDKEDLSSTIAVRRSAVYDKLGTVAVRQSDKSDLQAYNFFVRQSDESQISVTALIKRVSNLESSVEVVTAYPYAYIM</sequence>
<dbReference type="InterPro" id="IPR013320">
    <property type="entry name" value="ConA-like_dom_sf"/>
</dbReference>
<proteinExistence type="predicted"/>
<dbReference type="Gene3D" id="2.60.120.200">
    <property type="match status" value="1"/>
</dbReference>
<comment type="caution">
    <text evidence="5">The sequence shown here is derived from an EMBL/GenBank/DDBJ whole genome shotgun (WGS) entry which is preliminary data.</text>
</comment>
<accession>A0AAW9GFG2</accession>
<evidence type="ECO:0000313" key="5">
    <source>
        <dbReference type="EMBL" id="MDY0851210.1"/>
    </source>
</evidence>
<dbReference type="EMBL" id="JAXCMD010000002">
    <property type="protein sequence ID" value="MDY0851210.1"/>
    <property type="molecule type" value="Genomic_DNA"/>
</dbReference>
<protein>
    <submittedName>
        <fullName evidence="5">DNRLRE domain-containing protein</fullName>
    </submittedName>
</protein>
<dbReference type="Gene3D" id="2.60.120.970">
    <property type="match status" value="1"/>
</dbReference>
<reference evidence="5" key="1">
    <citation type="submission" date="2023-11" db="EMBL/GenBank/DDBJ databases">
        <title>Genome Sequence of Bacillus thuringiensis stain BLB 30AF.</title>
        <authorList>
            <person name="Farhat A."/>
        </authorList>
    </citation>
    <scope>NUCLEOTIDE SEQUENCE</scope>
    <source>
        <strain evidence="5">BLB30AF</strain>
    </source>
</reference>
<dbReference type="Proteomes" id="UP001274571">
    <property type="component" value="Unassembled WGS sequence"/>
</dbReference>
<evidence type="ECO:0000256" key="1">
    <source>
        <dbReference type="ARBA" id="ARBA00004613"/>
    </source>
</evidence>
<dbReference type="InterPro" id="IPR055372">
    <property type="entry name" value="CBM96"/>
</dbReference>
<keyword evidence="2" id="KW-0964">Secreted</keyword>
<gene>
    <name evidence="5" type="ORF">SOH20_09805</name>
</gene>
<evidence type="ECO:0000313" key="6">
    <source>
        <dbReference type="Proteomes" id="UP001274571"/>
    </source>
</evidence>
<evidence type="ECO:0000256" key="2">
    <source>
        <dbReference type="ARBA" id="ARBA00022525"/>
    </source>
</evidence>
<evidence type="ECO:0000259" key="4">
    <source>
        <dbReference type="Pfam" id="PF24517"/>
    </source>
</evidence>
<keyword evidence="3" id="KW-0732">Signal</keyword>
<dbReference type="Pfam" id="PF24517">
    <property type="entry name" value="CBM96"/>
    <property type="match status" value="1"/>
</dbReference>
<feature type="domain" description="Carbohydrate-binding module family 96" evidence="4">
    <location>
        <begin position="668"/>
        <end position="835"/>
    </location>
</feature>
<dbReference type="Pfam" id="PF13385">
    <property type="entry name" value="Laminin_G_3"/>
    <property type="match status" value="1"/>
</dbReference>
<evidence type="ECO:0000256" key="3">
    <source>
        <dbReference type="ARBA" id="ARBA00022729"/>
    </source>
</evidence>
<comment type="subcellular location">
    <subcellularLocation>
        <location evidence="1">Secreted</location>
    </subcellularLocation>
</comment>